<dbReference type="AlphaFoldDB" id="A0A1U9QQ36"/>
<organism evidence="2 3">
    <name type="scientific">Streptomyces niveus</name>
    <name type="common">Streptomyces spheroides</name>
    <dbReference type="NCBI Taxonomy" id="193462"/>
    <lineage>
        <taxon>Bacteria</taxon>
        <taxon>Bacillati</taxon>
        <taxon>Actinomycetota</taxon>
        <taxon>Actinomycetes</taxon>
        <taxon>Kitasatosporales</taxon>
        <taxon>Streptomycetaceae</taxon>
        <taxon>Streptomyces</taxon>
    </lineage>
</organism>
<dbReference type="Proteomes" id="UP000189677">
    <property type="component" value="Chromosome"/>
</dbReference>
<dbReference type="SUPFAM" id="SSF55729">
    <property type="entry name" value="Acyl-CoA N-acyltransferases (Nat)"/>
    <property type="match status" value="1"/>
</dbReference>
<dbReference type="EMBL" id="CP018047">
    <property type="protein sequence ID" value="AQU66384.1"/>
    <property type="molecule type" value="Genomic_DNA"/>
</dbReference>
<dbReference type="Gene3D" id="3.40.630.30">
    <property type="match status" value="1"/>
</dbReference>
<keyword evidence="3" id="KW-1185">Reference proteome</keyword>
<dbReference type="PROSITE" id="PS51186">
    <property type="entry name" value="GNAT"/>
    <property type="match status" value="1"/>
</dbReference>
<dbReference type="GO" id="GO:0016747">
    <property type="term" value="F:acyltransferase activity, transferring groups other than amino-acyl groups"/>
    <property type="evidence" value="ECO:0007669"/>
    <property type="project" value="InterPro"/>
</dbReference>
<dbReference type="KEGG" id="snw:BBN63_09105"/>
<accession>A0A1U9QQ36</accession>
<protein>
    <submittedName>
        <fullName evidence="2">Aminoglycoside 2'-N-acetyltransferase</fullName>
    </submittedName>
</protein>
<keyword evidence="2" id="KW-0808">Transferase</keyword>
<evidence type="ECO:0000313" key="3">
    <source>
        <dbReference type="Proteomes" id="UP000189677"/>
    </source>
</evidence>
<reference evidence="2 3" key="1">
    <citation type="submission" date="2016-11" db="EMBL/GenBank/DDBJ databases">
        <title>Complete genome sequence of Streptomyces niveus SCSIO 3406.</title>
        <authorList>
            <person name="Zhu Q."/>
            <person name="Cheng W."/>
            <person name="Song Y."/>
            <person name="Li Q."/>
            <person name="Ju J."/>
        </authorList>
    </citation>
    <scope>NUCLEOTIDE SEQUENCE [LARGE SCALE GENOMIC DNA]</scope>
    <source>
        <strain evidence="2 3">SCSIO 3406</strain>
    </source>
</reference>
<proteinExistence type="predicted"/>
<dbReference type="RefSeq" id="WP_078074910.1">
    <property type="nucleotide sequence ID" value="NZ_CP018047.1"/>
</dbReference>
<evidence type="ECO:0000259" key="1">
    <source>
        <dbReference type="PROSITE" id="PS51186"/>
    </source>
</evidence>
<gene>
    <name evidence="2" type="ORF">BBN63_09105</name>
</gene>
<sequence length="181" mass="19815">MSDPLRTAHTFELDPATLGEIRALLDDAFDGAFSDEDWTHGLGGVHVLVRDGTGALVAHGSVIQRRLTHAGRSYRVGYVEAVGVRPDRRGDGLGGRVLEVLERVIARAYDVGALSASDSGARLYRSRGWHLWQSRVEALSPDGIVRLPEEEGTTYLWPVPDLELPSADDALVFDWRDGDVL</sequence>
<name>A0A1U9QQ36_STRNV</name>
<dbReference type="InterPro" id="IPR000182">
    <property type="entry name" value="GNAT_dom"/>
</dbReference>
<dbReference type="OrthoDB" id="70281at2"/>
<dbReference type="Pfam" id="PF13527">
    <property type="entry name" value="Acetyltransf_9"/>
    <property type="match status" value="1"/>
</dbReference>
<feature type="domain" description="N-acetyltransferase" evidence="1">
    <location>
        <begin position="8"/>
        <end position="150"/>
    </location>
</feature>
<dbReference type="InterPro" id="IPR016181">
    <property type="entry name" value="Acyl_CoA_acyltransferase"/>
</dbReference>
<evidence type="ECO:0000313" key="2">
    <source>
        <dbReference type="EMBL" id="AQU66384.1"/>
    </source>
</evidence>